<dbReference type="EMBL" id="JAPDNS010000002">
    <property type="protein sequence ID" value="MCW3487575.1"/>
    <property type="molecule type" value="Genomic_DNA"/>
</dbReference>
<protein>
    <recommendedName>
        <fullName evidence="3">EF-hand domain-containing protein</fullName>
    </recommendedName>
</protein>
<sequence>MLEQLMQLVREQAQDTVVNNPAVPNENNDAVIGAATESITSGLQQELANGNAAGVLSLLGGHSGDNVATNPLVSNISNNFVGTLLEKFNLDKGVAQQLAASLIPGVLGSLINKTNDPANSSFSLDGILGSLTGSSTQGINLQGILGKLKGGLDQDGDGDVDFNDLKGLLSNGARQQQGNNTNNDGGGIGGLLKGLLG</sequence>
<comment type="caution">
    <text evidence="1">The sequence shown here is derived from an EMBL/GenBank/DDBJ whole genome shotgun (WGS) entry which is preliminary data.</text>
</comment>
<reference evidence="1 2" key="1">
    <citation type="submission" date="2022-10" db="EMBL/GenBank/DDBJ databases">
        <title>Chitinophaga nivalis PC15 sp. nov., isolated from Pyeongchang county, South Korea.</title>
        <authorList>
            <person name="Trinh H.N."/>
        </authorList>
    </citation>
    <scope>NUCLEOTIDE SEQUENCE [LARGE SCALE GENOMIC DNA]</scope>
    <source>
        <strain evidence="1 2">PC14</strain>
    </source>
</reference>
<dbReference type="Proteomes" id="UP001207742">
    <property type="component" value="Unassembled WGS sequence"/>
</dbReference>
<dbReference type="InterPro" id="IPR018247">
    <property type="entry name" value="EF_Hand_1_Ca_BS"/>
</dbReference>
<organism evidence="1 2">
    <name type="scientific">Chitinophaga nivalis</name>
    <dbReference type="NCBI Taxonomy" id="2991709"/>
    <lineage>
        <taxon>Bacteria</taxon>
        <taxon>Pseudomonadati</taxon>
        <taxon>Bacteroidota</taxon>
        <taxon>Chitinophagia</taxon>
        <taxon>Chitinophagales</taxon>
        <taxon>Chitinophagaceae</taxon>
        <taxon>Chitinophaga</taxon>
    </lineage>
</organism>
<dbReference type="RefSeq" id="WP_264734382.1">
    <property type="nucleotide sequence ID" value="NZ_JAPDNR010000001.1"/>
</dbReference>
<accession>A0ABT3IUD8</accession>
<evidence type="ECO:0000313" key="1">
    <source>
        <dbReference type="EMBL" id="MCW3487575.1"/>
    </source>
</evidence>
<evidence type="ECO:0008006" key="3">
    <source>
        <dbReference type="Google" id="ProtNLM"/>
    </source>
</evidence>
<name>A0ABT3IUD8_9BACT</name>
<gene>
    <name evidence="1" type="ORF">OL497_27000</name>
</gene>
<dbReference type="PROSITE" id="PS00018">
    <property type="entry name" value="EF_HAND_1"/>
    <property type="match status" value="1"/>
</dbReference>
<proteinExistence type="predicted"/>
<keyword evidence="2" id="KW-1185">Reference proteome</keyword>
<evidence type="ECO:0000313" key="2">
    <source>
        <dbReference type="Proteomes" id="UP001207742"/>
    </source>
</evidence>